<evidence type="ECO:0000256" key="3">
    <source>
        <dbReference type="ARBA" id="ARBA00023082"/>
    </source>
</evidence>
<protein>
    <recommendedName>
        <fullName evidence="6">RNA polymerase sigma factor</fullName>
    </recommendedName>
</protein>
<comment type="caution">
    <text evidence="9">The sequence shown here is derived from an EMBL/GenBank/DDBJ whole genome shotgun (WGS) entry which is preliminary data.</text>
</comment>
<evidence type="ECO:0000256" key="6">
    <source>
        <dbReference type="RuleBase" id="RU000716"/>
    </source>
</evidence>
<gene>
    <name evidence="9" type="ORF">AA309_30650</name>
</gene>
<dbReference type="InterPro" id="IPR007627">
    <property type="entry name" value="RNA_pol_sigma70_r2"/>
</dbReference>
<sequence length="227" mass="24794">MGSSVSAVLDSSIQAHLGHQLRTWYGDPAGDKLPPDLARLLDRVAQVIRARTGLVDQAFVDGVLTSVTSLRAFAISLTRNGEQAEDLVQETVLRALSKQEQFVAGTNLQAWLFTILRNQFCSEHRKSLREVEDGDGSYAATMVALPDQEDRIMIRDLEAALHKLPEGQREALLLVGADGLSYEEAAQVLGCAVGTVKSRVNRARSCLTELMRLAGEDGLARARRPEV</sequence>
<dbReference type="Gene3D" id="1.10.1740.10">
    <property type="match status" value="1"/>
</dbReference>
<evidence type="ECO:0000259" key="7">
    <source>
        <dbReference type="Pfam" id="PF04542"/>
    </source>
</evidence>
<dbReference type="SUPFAM" id="SSF88946">
    <property type="entry name" value="Sigma2 domain of RNA polymerase sigma factors"/>
    <property type="match status" value="1"/>
</dbReference>
<keyword evidence="10" id="KW-1185">Reference proteome</keyword>
<dbReference type="EMBL" id="LCYG01000137">
    <property type="protein sequence ID" value="KLK89586.1"/>
    <property type="molecule type" value="Genomic_DNA"/>
</dbReference>
<accession>A0A0H1R437</accession>
<dbReference type="STRING" id="1225564.AA309_30650"/>
<dbReference type="InterPro" id="IPR000838">
    <property type="entry name" value="RNA_pol_sigma70_ECF_CS"/>
</dbReference>
<evidence type="ECO:0000256" key="5">
    <source>
        <dbReference type="ARBA" id="ARBA00023163"/>
    </source>
</evidence>
<proteinExistence type="inferred from homology"/>
<evidence type="ECO:0000256" key="4">
    <source>
        <dbReference type="ARBA" id="ARBA00023125"/>
    </source>
</evidence>
<organism evidence="9 10">
    <name type="scientific">Microvirga vignae</name>
    <dbReference type="NCBI Taxonomy" id="1225564"/>
    <lineage>
        <taxon>Bacteria</taxon>
        <taxon>Pseudomonadati</taxon>
        <taxon>Pseudomonadota</taxon>
        <taxon>Alphaproteobacteria</taxon>
        <taxon>Hyphomicrobiales</taxon>
        <taxon>Methylobacteriaceae</taxon>
        <taxon>Microvirga</taxon>
    </lineage>
</organism>
<dbReference type="Gene3D" id="1.10.10.10">
    <property type="entry name" value="Winged helix-like DNA-binding domain superfamily/Winged helix DNA-binding domain"/>
    <property type="match status" value="1"/>
</dbReference>
<comment type="similarity">
    <text evidence="1 6">Belongs to the sigma-70 factor family. ECF subfamily.</text>
</comment>
<name>A0A0H1R437_9HYPH</name>
<dbReference type="GO" id="GO:0006352">
    <property type="term" value="P:DNA-templated transcription initiation"/>
    <property type="evidence" value="ECO:0007669"/>
    <property type="project" value="InterPro"/>
</dbReference>
<dbReference type="PROSITE" id="PS01063">
    <property type="entry name" value="SIGMA70_ECF"/>
    <property type="match status" value="1"/>
</dbReference>
<evidence type="ECO:0000259" key="8">
    <source>
        <dbReference type="Pfam" id="PF08281"/>
    </source>
</evidence>
<dbReference type="Pfam" id="PF04542">
    <property type="entry name" value="Sigma70_r2"/>
    <property type="match status" value="1"/>
</dbReference>
<evidence type="ECO:0000256" key="1">
    <source>
        <dbReference type="ARBA" id="ARBA00010641"/>
    </source>
</evidence>
<dbReference type="AlphaFoldDB" id="A0A0H1R437"/>
<dbReference type="InterPro" id="IPR013325">
    <property type="entry name" value="RNA_pol_sigma_r2"/>
</dbReference>
<dbReference type="SUPFAM" id="SSF88659">
    <property type="entry name" value="Sigma3 and sigma4 domains of RNA polymerase sigma factors"/>
    <property type="match status" value="1"/>
</dbReference>
<dbReference type="NCBIfam" id="TIGR02937">
    <property type="entry name" value="sigma70-ECF"/>
    <property type="match status" value="1"/>
</dbReference>
<dbReference type="InterPro" id="IPR039425">
    <property type="entry name" value="RNA_pol_sigma-70-like"/>
</dbReference>
<reference evidence="9 10" key="1">
    <citation type="submission" date="2015-05" db="EMBL/GenBank/DDBJ databases">
        <title>Draft genome sequence of Microvirga vignae strain BR3299, a novel nitrogen fixing bacteria isolated from Brazil semi-aired region.</title>
        <authorList>
            <person name="Zilli J.E."/>
            <person name="Passos S.R."/>
            <person name="Leite J."/>
            <person name="Baldani J.I."/>
            <person name="Xavier G.R."/>
            <person name="Rumjaneck N.G."/>
            <person name="Simoes-Araujo J.L."/>
        </authorList>
    </citation>
    <scope>NUCLEOTIDE SEQUENCE [LARGE SCALE GENOMIC DNA]</scope>
    <source>
        <strain evidence="9 10">BR3299</strain>
    </source>
</reference>
<keyword evidence="4 6" id="KW-0238">DNA-binding</keyword>
<dbReference type="InterPro" id="IPR013249">
    <property type="entry name" value="RNA_pol_sigma70_r4_t2"/>
</dbReference>
<dbReference type="PANTHER" id="PTHR43133">
    <property type="entry name" value="RNA POLYMERASE ECF-TYPE SIGMA FACTO"/>
    <property type="match status" value="1"/>
</dbReference>
<dbReference type="Proteomes" id="UP000035489">
    <property type="component" value="Unassembled WGS sequence"/>
</dbReference>
<keyword evidence="2 6" id="KW-0805">Transcription regulation</keyword>
<dbReference type="PANTHER" id="PTHR43133:SF25">
    <property type="entry name" value="RNA POLYMERASE SIGMA FACTOR RFAY-RELATED"/>
    <property type="match status" value="1"/>
</dbReference>
<dbReference type="CDD" id="cd06171">
    <property type="entry name" value="Sigma70_r4"/>
    <property type="match status" value="1"/>
</dbReference>
<evidence type="ECO:0000256" key="2">
    <source>
        <dbReference type="ARBA" id="ARBA00023015"/>
    </source>
</evidence>
<dbReference type="GO" id="GO:0016987">
    <property type="term" value="F:sigma factor activity"/>
    <property type="evidence" value="ECO:0007669"/>
    <property type="project" value="UniProtKB-KW"/>
</dbReference>
<dbReference type="InterPro" id="IPR013324">
    <property type="entry name" value="RNA_pol_sigma_r3/r4-like"/>
</dbReference>
<dbReference type="GO" id="GO:0003677">
    <property type="term" value="F:DNA binding"/>
    <property type="evidence" value="ECO:0007669"/>
    <property type="project" value="UniProtKB-KW"/>
</dbReference>
<keyword evidence="5 6" id="KW-0804">Transcription</keyword>
<evidence type="ECO:0000313" key="9">
    <source>
        <dbReference type="EMBL" id="KLK89586.1"/>
    </source>
</evidence>
<evidence type="ECO:0000313" key="10">
    <source>
        <dbReference type="Proteomes" id="UP000035489"/>
    </source>
</evidence>
<feature type="domain" description="RNA polymerase sigma-70 region 2" evidence="7">
    <location>
        <begin position="70"/>
        <end position="127"/>
    </location>
</feature>
<dbReference type="PATRIC" id="fig|1225564.3.peg.915"/>
<dbReference type="Pfam" id="PF08281">
    <property type="entry name" value="Sigma70_r4_2"/>
    <property type="match status" value="1"/>
</dbReference>
<keyword evidence="3 6" id="KW-0731">Sigma factor</keyword>
<dbReference type="InterPro" id="IPR014284">
    <property type="entry name" value="RNA_pol_sigma-70_dom"/>
</dbReference>
<dbReference type="InterPro" id="IPR036388">
    <property type="entry name" value="WH-like_DNA-bd_sf"/>
</dbReference>
<feature type="domain" description="RNA polymerase sigma factor 70 region 4 type 2" evidence="8">
    <location>
        <begin position="155"/>
        <end position="207"/>
    </location>
</feature>